<dbReference type="SUPFAM" id="SSF103088">
    <property type="entry name" value="OmpA-like"/>
    <property type="match status" value="1"/>
</dbReference>
<evidence type="ECO:0000259" key="5">
    <source>
        <dbReference type="PROSITE" id="PS51123"/>
    </source>
</evidence>
<comment type="subcellular location">
    <subcellularLocation>
        <location evidence="1">Cell outer membrane</location>
    </subcellularLocation>
</comment>
<dbReference type="Proteomes" id="UP000585363">
    <property type="component" value="Unassembled WGS sequence"/>
</dbReference>
<accession>A0A848MQ12</accession>
<feature type="transmembrane region" description="Helical" evidence="4">
    <location>
        <begin position="164"/>
        <end position="185"/>
    </location>
</feature>
<gene>
    <name evidence="6" type="ORF">GW590_23845</name>
</gene>
<dbReference type="InterPro" id="IPR006665">
    <property type="entry name" value="OmpA-like"/>
</dbReference>
<feature type="domain" description="OmpA-like" evidence="5">
    <location>
        <begin position="421"/>
        <end position="539"/>
    </location>
</feature>
<dbReference type="InterPro" id="IPR006664">
    <property type="entry name" value="OMP_bac"/>
</dbReference>
<evidence type="ECO:0000256" key="2">
    <source>
        <dbReference type="ARBA" id="ARBA00023136"/>
    </source>
</evidence>
<evidence type="ECO:0000313" key="7">
    <source>
        <dbReference type="Proteomes" id="UP000585363"/>
    </source>
</evidence>
<comment type="caution">
    <text evidence="6">The sequence shown here is derived from an EMBL/GenBank/DDBJ whole genome shotgun (WGS) entry which is preliminary data.</text>
</comment>
<reference evidence="6 7" key="1">
    <citation type="submission" date="2020-01" db="EMBL/GenBank/DDBJ databases">
        <authorList>
            <person name="Lee S.D."/>
        </authorList>
    </citation>
    <scope>NUCLEOTIDE SEQUENCE [LARGE SCALE GENOMIC DNA]</scope>
    <source>
        <strain evidence="6 7">SAP-1</strain>
    </source>
</reference>
<dbReference type="InterPro" id="IPR050330">
    <property type="entry name" value="Bact_OuterMem_StrucFunc"/>
</dbReference>
<keyword evidence="2 3" id="KW-0472">Membrane</keyword>
<evidence type="ECO:0000313" key="6">
    <source>
        <dbReference type="EMBL" id="NMP29885.1"/>
    </source>
</evidence>
<dbReference type="PANTHER" id="PTHR30329:SF20">
    <property type="entry name" value="EXPORTED PROTEIN"/>
    <property type="match status" value="1"/>
</dbReference>
<feature type="transmembrane region" description="Helical" evidence="4">
    <location>
        <begin position="31"/>
        <end position="48"/>
    </location>
</feature>
<dbReference type="RefSeq" id="WP_169405585.1">
    <property type="nucleotide sequence ID" value="NZ_JAADJU010000019.1"/>
</dbReference>
<sequence>MNVLLQRLMAIGAAGLALLLIWVYFPLLPLTRWLLTLAVAALLALITISEWRSRRQFMHSAAGLTLPAEFEGALVLVCGDSEGLFAPGESTRRSKQGIYLAMATPDQLLATVNWLVASQSSRLPQLSLMLSVIPEQQDDEAVFRGQLHQWRAAIGQCRRRLPQLNLLLCGYFSAPIVGVATPWFVRDVQGTTVWQDDCLAQPLSEWMQQNNVAETFSQTVWLDSALSWLNKLVADELQHPRTALPAVEINLLAVTFRQGTARPDNLWQQFLQRSSLLCAPAACHHASRLPFPDLLLTILPQRPGFTAGQQLALNGGTCLSLFLICAMLASFINNQRLIRTISSDLDNYQQLSGNPAAPKLQAQQRLREHAQKLMRYQRQGEPQQLAMGLYQGGKLLPRVQRAVANWSPPTPPVPKPQVVAPAPQTLRLDTLSLFDIASAQLKPGATKVLINALVNIKAKPGWLIVIAGHSDATGHAQKNQQLSLARAESVRNWILGMSDIPARCIAVQGYGASQPIASNETAAGRAANRRVEIRLVPDSGACLAPASTADR</sequence>
<keyword evidence="4" id="KW-1133">Transmembrane helix</keyword>
<dbReference type="InterPro" id="IPR036737">
    <property type="entry name" value="OmpA-like_sf"/>
</dbReference>
<name>A0A848MQ12_9GAMM</name>
<dbReference type="AlphaFoldDB" id="A0A848MQ12"/>
<keyword evidence="4" id="KW-0812">Transmembrane</keyword>
<dbReference type="GO" id="GO:0009279">
    <property type="term" value="C:cell outer membrane"/>
    <property type="evidence" value="ECO:0007669"/>
    <property type="project" value="UniProtKB-SubCell"/>
</dbReference>
<proteinExistence type="predicted"/>
<feature type="transmembrane region" description="Helical" evidence="4">
    <location>
        <begin position="311"/>
        <end position="332"/>
    </location>
</feature>
<dbReference type="PRINTS" id="PR01021">
    <property type="entry name" value="OMPADOMAIN"/>
</dbReference>
<dbReference type="CDD" id="cd07185">
    <property type="entry name" value="OmpA_C-like"/>
    <property type="match status" value="1"/>
</dbReference>
<organism evidence="6 7">
    <name type="scientific">Rouxiella aceris</name>
    <dbReference type="NCBI Taxonomy" id="2703884"/>
    <lineage>
        <taxon>Bacteria</taxon>
        <taxon>Pseudomonadati</taxon>
        <taxon>Pseudomonadota</taxon>
        <taxon>Gammaproteobacteria</taxon>
        <taxon>Enterobacterales</taxon>
        <taxon>Yersiniaceae</taxon>
        <taxon>Rouxiella</taxon>
    </lineage>
</organism>
<evidence type="ECO:0000256" key="1">
    <source>
        <dbReference type="ARBA" id="ARBA00004442"/>
    </source>
</evidence>
<keyword evidence="7" id="KW-1185">Reference proteome</keyword>
<dbReference type="PANTHER" id="PTHR30329">
    <property type="entry name" value="STATOR ELEMENT OF FLAGELLAR MOTOR COMPLEX"/>
    <property type="match status" value="1"/>
</dbReference>
<dbReference type="EMBL" id="JAADJU010000019">
    <property type="protein sequence ID" value="NMP29885.1"/>
    <property type="molecule type" value="Genomic_DNA"/>
</dbReference>
<evidence type="ECO:0000256" key="3">
    <source>
        <dbReference type="PROSITE-ProRule" id="PRU00473"/>
    </source>
</evidence>
<evidence type="ECO:0000256" key="4">
    <source>
        <dbReference type="SAM" id="Phobius"/>
    </source>
</evidence>
<reference evidence="6 7" key="2">
    <citation type="submission" date="2020-06" db="EMBL/GenBank/DDBJ databases">
        <title>Polyphasic characterization of a Rahnella strain isolated from tree sap.</title>
        <authorList>
            <person name="Kim I.S."/>
        </authorList>
    </citation>
    <scope>NUCLEOTIDE SEQUENCE [LARGE SCALE GENOMIC DNA]</scope>
    <source>
        <strain evidence="6 7">SAP-1</strain>
    </source>
</reference>
<dbReference type="Pfam" id="PF00691">
    <property type="entry name" value="OmpA"/>
    <property type="match status" value="1"/>
</dbReference>
<dbReference type="Gene3D" id="3.30.1330.60">
    <property type="entry name" value="OmpA-like domain"/>
    <property type="match status" value="1"/>
</dbReference>
<dbReference type="PROSITE" id="PS51123">
    <property type="entry name" value="OMPA_2"/>
    <property type="match status" value="1"/>
</dbReference>
<protein>
    <submittedName>
        <fullName evidence="6">OmpA family protein</fullName>
    </submittedName>
</protein>
<feature type="transmembrane region" description="Helical" evidence="4">
    <location>
        <begin position="7"/>
        <end position="25"/>
    </location>
</feature>